<dbReference type="AlphaFoldDB" id="A0A1G2DET2"/>
<protein>
    <submittedName>
        <fullName evidence="1">Uncharacterized protein</fullName>
    </submittedName>
</protein>
<proteinExistence type="predicted"/>
<name>A0A1G2DET2_9BACT</name>
<dbReference type="Proteomes" id="UP000178534">
    <property type="component" value="Unassembled WGS sequence"/>
</dbReference>
<evidence type="ECO:0000313" key="2">
    <source>
        <dbReference type="Proteomes" id="UP000178534"/>
    </source>
</evidence>
<gene>
    <name evidence="1" type="ORF">A2942_04410</name>
</gene>
<accession>A0A1G2DET2</accession>
<comment type="caution">
    <text evidence="1">The sequence shown here is derived from an EMBL/GenBank/DDBJ whole genome shotgun (WGS) entry which is preliminary data.</text>
</comment>
<organism evidence="1 2">
    <name type="scientific">Candidatus Lloydbacteria bacterium RIFCSPLOWO2_01_FULL_50_20</name>
    <dbReference type="NCBI Taxonomy" id="1798665"/>
    <lineage>
        <taxon>Bacteria</taxon>
        <taxon>Candidatus Lloydiibacteriota</taxon>
    </lineage>
</organism>
<evidence type="ECO:0000313" key="1">
    <source>
        <dbReference type="EMBL" id="OGZ11461.1"/>
    </source>
</evidence>
<reference evidence="1 2" key="1">
    <citation type="journal article" date="2016" name="Nat. Commun.">
        <title>Thousands of microbial genomes shed light on interconnected biogeochemical processes in an aquifer system.</title>
        <authorList>
            <person name="Anantharaman K."/>
            <person name="Brown C.T."/>
            <person name="Hug L.A."/>
            <person name="Sharon I."/>
            <person name="Castelle C.J."/>
            <person name="Probst A.J."/>
            <person name="Thomas B.C."/>
            <person name="Singh A."/>
            <person name="Wilkins M.J."/>
            <person name="Karaoz U."/>
            <person name="Brodie E.L."/>
            <person name="Williams K.H."/>
            <person name="Hubbard S.S."/>
            <person name="Banfield J.F."/>
        </authorList>
    </citation>
    <scope>NUCLEOTIDE SEQUENCE [LARGE SCALE GENOMIC DNA]</scope>
</reference>
<sequence>MGMFSEFASAGTVAAIVAEIEKELKVNKDKPEVCVILRKLGRFSLTLFEWSAPDWARKYERLFKERK</sequence>
<dbReference type="EMBL" id="MHLP01000037">
    <property type="protein sequence ID" value="OGZ11461.1"/>
    <property type="molecule type" value="Genomic_DNA"/>
</dbReference>